<dbReference type="RefSeq" id="XP_058307336.1">
    <property type="nucleotide sequence ID" value="XM_058453145.1"/>
</dbReference>
<dbReference type="GO" id="GO:0005634">
    <property type="term" value="C:nucleus"/>
    <property type="evidence" value="ECO:0007669"/>
    <property type="project" value="UniProtKB-SubCell"/>
</dbReference>
<dbReference type="Gene3D" id="4.10.240.10">
    <property type="entry name" value="Zn(2)-C6 fungal-type DNA-binding domain"/>
    <property type="match status" value="1"/>
</dbReference>
<evidence type="ECO:0000256" key="3">
    <source>
        <dbReference type="ARBA" id="ARBA00022833"/>
    </source>
</evidence>
<dbReference type="Pfam" id="PF00172">
    <property type="entry name" value="Zn_clus"/>
    <property type="match status" value="1"/>
</dbReference>
<keyword evidence="2" id="KW-0479">Metal-binding</keyword>
<dbReference type="FunFam" id="4.10.240.10:FF:000003">
    <property type="entry name" value="C6 transcription factor (Leu3)"/>
    <property type="match status" value="1"/>
</dbReference>
<feature type="compositionally biased region" description="Low complexity" evidence="8">
    <location>
        <begin position="687"/>
        <end position="704"/>
    </location>
</feature>
<dbReference type="InterPro" id="IPR007219">
    <property type="entry name" value="XnlR_reg_dom"/>
</dbReference>
<dbReference type="OrthoDB" id="8062037at2759"/>
<keyword evidence="6" id="KW-0804">Transcription</keyword>
<dbReference type="PANTHER" id="PTHR31845">
    <property type="entry name" value="FINGER DOMAIN PROTEIN, PUTATIVE-RELATED"/>
    <property type="match status" value="1"/>
</dbReference>
<sequence length="831" mass="91841">MSDYPEPPSHMAMHSQTGDDSPGDRAAFSMGSHPGATSTEPEDHQVDLKRPRACEPCRQLKVRCDPDPSNPDGPCKRCAKARRTCVVTAPTRKRQKKTDSRVTELERKIDALTATLQQSHSGAFGVAPPAQQQPSQPPNRDDQPSNRWWNPSLAGNKRSHDELLASQYSRSDSPSAEQIHKPTASKWRGPFAGETAPPKVEAATEFVDVIDRGLVDIETAHAAFNRYVNQMAVEMPIVVFSPGTTMADVRRGKPTLFLAILAVAMGKFNKEAQPTLLTEIYKLIADRVIVRGEKSIEIVQALLVCTIWYMPPDNLEELKFYQLVHIAVVLAMDLGLNRRSQGDLKPFARLREMLIKKPQGPNVDLSGPEAKRTWLGCYFMSVQVTVALRRTHLVRWQPYMDDCLQVLETHPEALPSDRQVIWWAKLGFILEEAGVQLLSDDSEAPTSFADSKTRYTIRAFNNQLTQWRKEVPEELFTIPMAHTYYVANLFVHESAMSIDCKQSVIPKSPGNDDLPTSAIAPLIDALTTCIRSIHQSLDAILSVDIERLTCLPTVALARTSYPVISLIKIYSLLTASETRIGQVIDMQSLKLESYLEKVINHYRAAAALNEGRAPSKFGNIIMMLRNWFIKKKENGPALREIFGTEMRSDTPTDKPARPQLDQIKQGATPLDLLSEVATGNQPSRAPSNGSISHHSHSGQGSLYSPATINQNNPSSTTPGTPFAPAEAPTTSWPTPSFTPSISGPSHPNMGSRAFYQPFTPTDRATPYNGAPSTMGGTYADMSTGMLGQSMGMDTRLGMEETFDPDNLFALGTMMDEGLFTFPLAFDGNFQF</sequence>
<dbReference type="GeneID" id="83180446"/>
<feature type="compositionally biased region" description="Basic and acidic residues" evidence="8">
    <location>
        <begin position="41"/>
        <end position="55"/>
    </location>
</feature>
<dbReference type="GO" id="GO:0008270">
    <property type="term" value="F:zinc ion binding"/>
    <property type="evidence" value="ECO:0007669"/>
    <property type="project" value="InterPro"/>
</dbReference>
<dbReference type="SMART" id="SM00066">
    <property type="entry name" value="GAL4"/>
    <property type="match status" value="1"/>
</dbReference>
<dbReference type="InterPro" id="IPR036864">
    <property type="entry name" value="Zn2-C6_fun-type_DNA-bd_sf"/>
</dbReference>
<evidence type="ECO:0000256" key="6">
    <source>
        <dbReference type="ARBA" id="ARBA00023163"/>
    </source>
</evidence>
<dbReference type="GO" id="GO:0001216">
    <property type="term" value="F:DNA-binding transcription activator activity"/>
    <property type="evidence" value="ECO:0007669"/>
    <property type="project" value="UniProtKB-ARBA"/>
</dbReference>
<feature type="domain" description="Zn(2)-C6 fungal-type" evidence="9">
    <location>
        <begin position="53"/>
        <end position="87"/>
    </location>
</feature>
<gene>
    <name evidence="10" type="ORF">N7498_006083</name>
</gene>
<organism evidence="10 11">
    <name type="scientific">Penicillium cinerascens</name>
    <dbReference type="NCBI Taxonomy" id="70096"/>
    <lineage>
        <taxon>Eukaryota</taxon>
        <taxon>Fungi</taxon>
        <taxon>Dikarya</taxon>
        <taxon>Ascomycota</taxon>
        <taxon>Pezizomycotina</taxon>
        <taxon>Eurotiomycetes</taxon>
        <taxon>Eurotiomycetidae</taxon>
        <taxon>Eurotiales</taxon>
        <taxon>Aspergillaceae</taxon>
        <taxon>Penicillium</taxon>
    </lineage>
</organism>
<dbReference type="CDD" id="cd12148">
    <property type="entry name" value="fungal_TF_MHR"/>
    <property type="match status" value="1"/>
</dbReference>
<feature type="region of interest" description="Disordered" evidence="8">
    <location>
        <begin position="1"/>
        <end position="81"/>
    </location>
</feature>
<evidence type="ECO:0000256" key="4">
    <source>
        <dbReference type="ARBA" id="ARBA00023015"/>
    </source>
</evidence>
<dbReference type="InterPro" id="IPR051089">
    <property type="entry name" value="prtT"/>
</dbReference>
<proteinExistence type="predicted"/>
<keyword evidence="4" id="KW-0805">Transcription regulation</keyword>
<dbReference type="AlphaFoldDB" id="A0A9W9MHI9"/>
<keyword evidence="7" id="KW-0539">Nucleus</keyword>
<dbReference type="InterPro" id="IPR001138">
    <property type="entry name" value="Zn2Cys6_DnaBD"/>
</dbReference>
<dbReference type="PROSITE" id="PS00463">
    <property type="entry name" value="ZN2_CY6_FUNGAL_1"/>
    <property type="match status" value="1"/>
</dbReference>
<evidence type="ECO:0000256" key="7">
    <source>
        <dbReference type="ARBA" id="ARBA00023242"/>
    </source>
</evidence>
<reference evidence="10" key="2">
    <citation type="journal article" date="2023" name="IMA Fungus">
        <title>Comparative genomic study of the Penicillium genus elucidates a diverse pangenome and 15 lateral gene transfer events.</title>
        <authorList>
            <person name="Petersen C."/>
            <person name="Sorensen T."/>
            <person name="Nielsen M.R."/>
            <person name="Sondergaard T.E."/>
            <person name="Sorensen J.L."/>
            <person name="Fitzpatrick D.A."/>
            <person name="Frisvad J.C."/>
            <person name="Nielsen K.L."/>
        </authorList>
    </citation>
    <scope>NUCLEOTIDE SEQUENCE</scope>
    <source>
        <strain evidence="10">IBT 15544</strain>
    </source>
</reference>
<keyword evidence="11" id="KW-1185">Reference proteome</keyword>
<evidence type="ECO:0000313" key="11">
    <source>
        <dbReference type="Proteomes" id="UP001150904"/>
    </source>
</evidence>
<evidence type="ECO:0000256" key="5">
    <source>
        <dbReference type="ARBA" id="ARBA00023125"/>
    </source>
</evidence>
<feature type="compositionally biased region" description="Low complexity" evidence="8">
    <location>
        <begin position="728"/>
        <end position="742"/>
    </location>
</feature>
<feature type="compositionally biased region" description="Polar residues" evidence="8">
    <location>
        <begin position="167"/>
        <end position="176"/>
    </location>
</feature>
<dbReference type="SUPFAM" id="SSF57701">
    <property type="entry name" value="Zn2/Cys6 DNA-binding domain"/>
    <property type="match status" value="1"/>
</dbReference>
<dbReference type="GO" id="GO:0000981">
    <property type="term" value="F:DNA-binding transcription factor activity, RNA polymerase II-specific"/>
    <property type="evidence" value="ECO:0007669"/>
    <property type="project" value="InterPro"/>
</dbReference>
<keyword evidence="5" id="KW-0238">DNA-binding</keyword>
<dbReference type="EMBL" id="JAPQKR010000013">
    <property type="protein sequence ID" value="KAJ5201420.1"/>
    <property type="molecule type" value="Genomic_DNA"/>
</dbReference>
<evidence type="ECO:0000256" key="1">
    <source>
        <dbReference type="ARBA" id="ARBA00004123"/>
    </source>
</evidence>
<evidence type="ECO:0000256" key="2">
    <source>
        <dbReference type="ARBA" id="ARBA00022723"/>
    </source>
</evidence>
<evidence type="ECO:0000313" key="10">
    <source>
        <dbReference type="EMBL" id="KAJ5201420.1"/>
    </source>
</evidence>
<accession>A0A9W9MHI9</accession>
<feature type="compositionally biased region" description="Polar residues" evidence="8">
    <location>
        <begin position="706"/>
        <end position="719"/>
    </location>
</feature>
<reference evidence="10" key="1">
    <citation type="submission" date="2022-12" db="EMBL/GenBank/DDBJ databases">
        <authorList>
            <person name="Petersen C."/>
        </authorList>
    </citation>
    <scope>NUCLEOTIDE SEQUENCE</scope>
    <source>
        <strain evidence="10">IBT 15544</strain>
    </source>
</reference>
<evidence type="ECO:0000259" key="9">
    <source>
        <dbReference type="PROSITE" id="PS50048"/>
    </source>
</evidence>
<feature type="region of interest" description="Disordered" evidence="8">
    <location>
        <begin position="167"/>
        <end position="191"/>
    </location>
</feature>
<comment type="subcellular location">
    <subcellularLocation>
        <location evidence="1">Nucleus</location>
    </subcellularLocation>
</comment>
<dbReference type="GO" id="GO:0006351">
    <property type="term" value="P:DNA-templated transcription"/>
    <property type="evidence" value="ECO:0007669"/>
    <property type="project" value="InterPro"/>
</dbReference>
<feature type="region of interest" description="Disordered" evidence="8">
    <location>
        <begin position="678"/>
        <end position="757"/>
    </location>
</feature>
<dbReference type="Proteomes" id="UP001150904">
    <property type="component" value="Unassembled WGS sequence"/>
</dbReference>
<dbReference type="Pfam" id="PF04082">
    <property type="entry name" value="Fungal_trans"/>
    <property type="match status" value="1"/>
</dbReference>
<keyword evidence="3" id="KW-0862">Zinc</keyword>
<comment type="caution">
    <text evidence="10">The sequence shown here is derived from an EMBL/GenBank/DDBJ whole genome shotgun (WGS) entry which is preliminary data.</text>
</comment>
<name>A0A9W9MHI9_9EURO</name>
<dbReference type="PROSITE" id="PS50048">
    <property type="entry name" value="ZN2_CY6_FUNGAL_2"/>
    <property type="match status" value="1"/>
</dbReference>
<feature type="region of interest" description="Disordered" evidence="8">
    <location>
        <begin position="122"/>
        <end position="155"/>
    </location>
</feature>
<dbReference type="CDD" id="cd00067">
    <property type="entry name" value="GAL4"/>
    <property type="match status" value="1"/>
</dbReference>
<dbReference type="GO" id="GO:0000976">
    <property type="term" value="F:transcription cis-regulatory region binding"/>
    <property type="evidence" value="ECO:0007669"/>
    <property type="project" value="TreeGrafter"/>
</dbReference>
<evidence type="ECO:0000256" key="8">
    <source>
        <dbReference type="SAM" id="MobiDB-lite"/>
    </source>
</evidence>
<protein>
    <recommendedName>
        <fullName evidence="9">Zn(2)-C6 fungal-type domain-containing protein</fullName>
    </recommendedName>
</protein>
<dbReference type="PANTHER" id="PTHR31845:SF39">
    <property type="entry name" value="TRANSCRIPTION FACTOR PBCR-RELATED"/>
    <property type="match status" value="1"/>
</dbReference>